<comment type="caution">
    <text evidence="2">The sequence shown here is derived from an EMBL/GenBank/DDBJ whole genome shotgun (WGS) entry which is preliminary data.</text>
</comment>
<dbReference type="Proteomes" id="UP000448292">
    <property type="component" value="Unassembled WGS sequence"/>
</dbReference>
<dbReference type="SUPFAM" id="SSF46689">
    <property type="entry name" value="Homeodomain-like"/>
    <property type="match status" value="1"/>
</dbReference>
<dbReference type="InterPro" id="IPR009057">
    <property type="entry name" value="Homeodomain-like_sf"/>
</dbReference>
<feature type="region of interest" description="Disordered" evidence="1">
    <location>
        <begin position="57"/>
        <end position="77"/>
    </location>
</feature>
<keyword evidence="3" id="KW-1185">Reference proteome</keyword>
<proteinExistence type="predicted"/>
<evidence type="ECO:0000313" key="3">
    <source>
        <dbReference type="Proteomes" id="UP000448292"/>
    </source>
</evidence>
<dbReference type="OrthoDB" id="5392217at2"/>
<sequence>MESLMPWDARDTMSLRTEFVLFASQDGANIRSLCRRFGISPATGYKWLQRWAVEGEPGLQDRPRTPHHSPNRSSDDVTALLRMAHERHERWGARKIKRWLEDQGHRMPAFSTVHNLMARHGLLPGTAPGIPATGRFEHDAPNRLWQ</sequence>
<dbReference type="AlphaFoldDB" id="A0A7M3M964"/>
<gene>
    <name evidence="2" type="ORF">DPQ33_19405</name>
</gene>
<feature type="non-terminal residue" evidence="2">
    <location>
        <position position="146"/>
    </location>
</feature>
<evidence type="ECO:0000256" key="1">
    <source>
        <dbReference type="SAM" id="MobiDB-lite"/>
    </source>
</evidence>
<organism evidence="2 3">
    <name type="scientific">Oceanidesulfovibrio indonesiensis</name>
    <dbReference type="NCBI Taxonomy" id="54767"/>
    <lineage>
        <taxon>Bacteria</taxon>
        <taxon>Pseudomonadati</taxon>
        <taxon>Thermodesulfobacteriota</taxon>
        <taxon>Desulfovibrionia</taxon>
        <taxon>Desulfovibrionales</taxon>
        <taxon>Desulfovibrionaceae</taxon>
        <taxon>Oceanidesulfovibrio</taxon>
    </lineage>
</organism>
<accession>A0A7M3M964</accession>
<reference evidence="2 3" key="1">
    <citation type="submission" date="2018-06" db="EMBL/GenBank/DDBJ databases">
        <title>Complete genome of Desulfovibrio indonesiensis P37SLT.</title>
        <authorList>
            <person name="Crispim J.S."/>
            <person name="Vidigal P.M.P."/>
            <person name="Silva L.C.F."/>
            <person name="Laguardia C.N."/>
            <person name="Araujo L.C."/>
            <person name="Dias R.S."/>
            <person name="Sousa M.P."/>
            <person name="Paula S.O."/>
            <person name="Silva C."/>
        </authorList>
    </citation>
    <scope>NUCLEOTIDE SEQUENCE [LARGE SCALE GENOMIC DNA]</scope>
    <source>
        <strain evidence="2 3">P37SLT</strain>
    </source>
</reference>
<dbReference type="Pfam" id="PF13565">
    <property type="entry name" value="HTH_32"/>
    <property type="match status" value="1"/>
</dbReference>
<dbReference type="EMBL" id="QMIE01000205">
    <property type="protein sequence ID" value="TVM06740.1"/>
    <property type="molecule type" value="Genomic_DNA"/>
</dbReference>
<name>A0A7M3M964_9BACT</name>
<protein>
    <submittedName>
        <fullName evidence="2">IS481 family transposase</fullName>
    </submittedName>
</protein>
<evidence type="ECO:0000313" key="2">
    <source>
        <dbReference type="EMBL" id="TVM06740.1"/>
    </source>
</evidence>